<feature type="coiled-coil region" evidence="2">
    <location>
        <begin position="308"/>
        <end position="503"/>
    </location>
</feature>
<dbReference type="Proteomes" id="UP000834106">
    <property type="component" value="Chromosome 4"/>
</dbReference>
<dbReference type="Pfam" id="PF07765">
    <property type="entry name" value="KIP1"/>
    <property type="match status" value="1"/>
</dbReference>
<dbReference type="InterPro" id="IPR011684">
    <property type="entry name" value="NAB"/>
</dbReference>
<dbReference type="GO" id="GO:0005200">
    <property type="term" value="F:structural constituent of cytoskeleton"/>
    <property type="evidence" value="ECO:0007669"/>
    <property type="project" value="TreeGrafter"/>
</dbReference>
<evidence type="ECO:0000313" key="5">
    <source>
        <dbReference type="Proteomes" id="UP000834106"/>
    </source>
</evidence>
<name>A0AAD1YXX4_9LAMI</name>
<dbReference type="GO" id="GO:0003779">
    <property type="term" value="F:actin binding"/>
    <property type="evidence" value="ECO:0007669"/>
    <property type="project" value="InterPro"/>
</dbReference>
<evidence type="ECO:0000256" key="1">
    <source>
        <dbReference type="ARBA" id="ARBA00023054"/>
    </source>
</evidence>
<keyword evidence="1 2" id="KW-0175">Coiled coil</keyword>
<sequence length="576" mass="67800">MESKNRWKGLMKSFGRHIDPEKEDQIECVKIEIENKVRRILKLVKIADQGNRENRMKIKSNLILQIEDFHEQYQSLYSLYEDLRGEVRKMVFKDNSTSASETIDERSESARRIVKDDSKKMVQRKGDLEDSASILNSKIETLFAEKRKMEDRIDCTPKETKELKRKNSELEGQILELEAISKQKDDYFSALTKTLEENEKGYKYRIEGLEAQANELQLQINNLQTQKGDLEQLLSCKTEEGSSRVEDLTKEVNFLHQEVETMRCQKAELELQLEKNLKETSDFLIQIENLNENLRKQNLNEHGIIEEKKGLKLQVKDLQLEVNSLNNEVYQSRIEKDELHRKISELQTDLLNKENELFSQIASFEENVKYLDTELAALQNERNRLTFELETVKQSSSINISNMEKKNVELTKKIAEQEGIISKIKDEQKQQSKSNIQMAERKIEELAKDFRKQFEDNLRILGRRIRVVEQLIAENKEHYLKMKEEYEQENKQLKERSGKTEVNVKELSLTVNDMLNSVDTVRLKFEERNTNFLNRISKVSCDLQFAKDWAMRKNKAAMLLEDDGKVDWIILDNDEE</sequence>
<gene>
    <name evidence="4" type="ORF">FPE_LOCUS6789</name>
</gene>
<accession>A0AAD1YXX4</accession>
<dbReference type="PROSITE" id="PS51774">
    <property type="entry name" value="NAB"/>
    <property type="match status" value="1"/>
</dbReference>
<reference evidence="4" key="1">
    <citation type="submission" date="2023-05" db="EMBL/GenBank/DDBJ databases">
        <authorList>
            <person name="Huff M."/>
        </authorList>
    </citation>
    <scope>NUCLEOTIDE SEQUENCE</scope>
</reference>
<dbReference type="GO" id="GO:0005856">
    <property type="term" value="C:cytoskeleton"/>
    <property type="evidence" value="ECO:0007669"/>
    <property type="project" value="TreeGrafter"/>
</dbReference>
<feature type="coiled-coil region" evidence="2">
    <location>
        <begin position="132"/>
        <end position="279"/>
    </location>
</feature>
<evidence type="ECO:0000256" key="2">
    <source>
        <dbReference type="SAM" id="Coils"/>
    </source>
</evidence>
<evidence type="ECO:0000313" key="4">
    <source>
        <dbReference type="EMBL" id="CAI9759359.1"/>
    </source>
</evidence>
<protein>
    <recommendedName>
        <fullName evidence="3">NAB domain-containing protein</fullName>
    </recommendedName>
</protein>
<dbReference type="AlphaFoldDB" id="A0AAD1YXX4"/>
<keyword evidence="5" id="KW-1185">Reference proteome</keyword>
<dbReference type="PANTHER" id="PTHR47357:SF4">
    <property type="entry name" value="MYOSIN HEAVY CHAIN-LIKE PROTEIN"/>
    <property type="match status" value="1"/>
</dbReference>
<evidence type="ECO:0000259" key="3">
    <source>
        <dbReference type="PROSITE" id="PS51774"/>
    </source>
</evidence>
<proteinExistence type="predicted"/>
<dbReference type="EMBL" id="OU503039">
    <property type="protein sequence ID" value="CAI9759359.1"/>
    <property type="molecule type" value="Genomic_DNA"/>
</dbReference>
<organism evidence="4 5">
    <name type="scientific">Fraxinus pennsylvanica</name>
    <dbReference type="NCBI Taxonomy" id="56036"/>
    <lineage>
        <taxon>Eukaryota</taxon>
        <taxon>Viridiplantae</taxon>
        <taxon>Streptophyta</taxon>
        <taxon>Embryophyta</taxon>
        <taxon>Tracheophyta</taxon>
        <taxon>Spermatophyta</taxon>
        <taxon>Magnoliopsida</taxon>
        <taxon>eudicotyledons</taxon>
        <taxon>Gunneridae</taxon>
        <taxon>Pentapetalae</taxon>
        <taxon>asterids</taxon>
        <taxon>lamiids</taxon>
        <taxon>Lamiales</taxon>
        <taxon>Oleaceae</taxon>
        <taxon>Oleeae</taxon>
        <taxon>Fraxinus</taxon>
    </lineage>
</organism>
<feature type="domain" description="NAB" evidence="3">
    <location>
        <begin position="10"/>
        <end position="87"/>
    </location>
</feature>
<dbReference type="PANTHER" id="PTHR47357">
    <property type="entry name" value="COP1-INTERACTIVE PROTEIN 1"/>
    <property type="match status" value="1"/>
</dbReference>